<protein>
    <submittedName>
        <fullName evidence="1">5891_t:CDS:1</fullName>
    </submittedName>
</protein>
<proteinExistence type="predicted"/>
<name>A0A9W4SLD1_9GLOM</name>
<dbReference type="EMBL" id="CAMKVN010000951">
    <property type="protein sequence ID" value="CAI2172533.1"/>
    <property type="molecule type" value="Genomic_DNA"/>
</dbReference>
<keyword evidence="2" id="KW-1185">Reference proteome</keyword>
<sequence>MFDRLQANYPTFRSHNATLRIDYVWSTVDIASHLLQCSTVDVSTTLSDHSIVILNYL</sequence>
<dbReference type="Proteomes" id="UP001153678">
    <property type="component" value="Unassembled WGS sequence"/>
</dbReference>
<dbReference type="SUPFAM" id="SSF56219">
    <property type="entry name" value="DNase I-like"/>
    <property type="match status" value="1"/>
</dbReference>
<evidence type="ECO:0000313" key="2">
    <source>
        <dbReference type="Proteomes" id="UP001153678"/>
    </source>
</evidence>
<evidence type="ECO:0000313" key="1">
    <source>
        <dbReference type="EMBL" id="CAI2172533.1"/>
    </source>
</evidence>
<comment type="caution">
    <text evidence="1">The sequence shown here is derived from an EMBL/GenBank/DDBJ whole genome shotgun (WGS) entry which is preliminary data.</text>
</comment>
<reference evidence="1" key="1">
    <citation type="submission" date="2022-08" db="EMBL/GenBank/DDBJ databases">
        <authorList>
            <person name="Kallberg Y."/>
            <person name="Tangrot J."/>
            <person name="Rosling A."/>
        </authorList>
    </citation>
    <scope>NUCLEOTIDE SEQUENCE</scope>
    <source>
        <strain evidence="1">Wild A</strain>
    </source>
</reference>
<dbReference type="AlphaFoldDB" id="A0A9W4SLD1"/>
<dbReference type="InterPro" id="IPR036691">
    <property type="entry name" value="Endo/exonu/phosph_ase_sf"/>
</dbReference>
<dbReference type="Gene3D" id="3.60.10.10">
    <property type="entry name" value="Endonuclease/exonuclease/phosphatase"/>
    <property type="match status" value="1"/>
</dbReference>
<organism evidence="1 2">
    <name type="scientific">Funneliformis geosporum</name>
    <dbReference type="NCBI Taxonomy" id="1117311"/>
    <lineage>
        <taxon>Eukaryota</taxon>
        <taxon>Fungi</taxon>
        <taxon>Fungi incertae sedis</taxon>
        <taxon>Mucoromycota</taxon>
        <taxon>Glomeromycotina</taxon>
        <taxon>Glomeromycetes</taxon>
        <taxon>Glomerales</taxon>
        <taxon>Glomeraceae</taxon>
        <taxon>Funneliformis</taxon>
    </lineage>
</organism>
<gene>
    <name evidence="1" type="ORF">FWILDA_LOCUS5627</name>
</gene>
<accession>A0A9W4SLD1</accession>